<dbReference type="eggNOG" id="COG1950">
    <property type="taxonomic scope" value="Bacteria"/>
</dbReference>
<keyword evidence="1" id="KW-0472">Membrane</keyword>
<dbReference type="Pfam" id="PF04020">
    <property type="entry name" value="Phage_holin_4_2"/>
    <property type="match status" value="1"/>
</dbReference>
<gene>
    <name evidence="2" type="ordered locus">MLP_02990</name>
</gene>
<evidence type="ECO:0000256" key="1">
    <source>
        <dbReference type="SAM" id="Phobius"/>
    </source>
</evidence>
<evidence type="ECO:0000313" key="3">
    <source>
        <dbReference type="Proteomes" id="UP000007947"/>
    </source>
</evidence>
<dbReference type="AlphaFoldDB" id="F5XIY7"/>
<keyword evidence="1" id="KW-1133">Transmembrane helix</keyword>
<dbReference type="STRING" id="1032480.MLP_02990"/>
<feature type="transmembrane region" description="Helical" evidence="1">
    <location>
        <begin position="64"/>
        <end position="87"/>
    </location>
</feature>
<sequence length="128" mass="13685">MGFILRTLANAAALWVATWIFSGISLTGTDTTQKVLTMLLVAVIFGAFNAVLKPIFQIVTIPVVLITLGLFLIVINAWMLMLTSWIASVVGLGWHVDGFWTAVGGAIVVSIVSFIANGLLGTDKHARD</sequence>
<feature type="transmembrane region" description="Helical" evidence="1">
    <location>
        <begin position="99"/>
        <end position="120"/>
    </location>
</feature>
<dbReference type="PANTHER" id="PTHR37309">
    <property type="entry name" value="SLR0284 PROTEIN"/>
    <property type="match status" value="1"/>
</dbReference>
<dbReference type="PANTHER" id="PTHR37309:SF1">
    <property type="entry name" value="SLR0284 PROTEIN"/>
    <property type="match status" value="1"/>
</dbReference>
<dbReference type="KEGG" id="mph:MLP_02990"/>
<reference evidence="2 3" key="1">
    <citation type="submission" date="2011-05" db="EMBL/GenBank/DDBJ databases">
        <title>Whole genome sequence of Microlunatus phosphovorus NM-1.</title>
        <authorList>
            <person name="Hosoyama A."/>
            <person name="Sasaki K."/>
            <person name="Harada T."/>
            <person name="Igarashi R."/>
            <person name="Kawakoshi A."/>
            <person name="Sasagawa M."/>
            <person name="Fukada J."/>
            <person name="Nakamura S."/>
            <person name="Katano Y."/>
            <person name="Hanada S."/>
            <person name="Kamagata Y."/>
            <person name="Nakamura N."/>
            <person name="Yamazaki S."/>
            <person name="Fujita N."/>
        </authorList>
    </citation>
    <scope>NUCLEOTIDE SEQUENCE [LARGE SCALE GENOMIC DNA]</scope>
    <source>
        <strain evidence="3">ATCC 700054 / DSM 10555 / JCM 9379 / NBRC 101784 / NCIMB 13414 / VKM Ac-1990 / NM-1</strain>
    </source>
</reference>
<dbReference type="EMBL" id="AP012204">
    <property type="protein sequence ID" value="BAK33313.1"/>
    <property type="molecule type" value="Genomic_DNA"/>
</dbReference>
<feature type="transmembrane region" description="Helical" evidence="1">
    <location>
        <begin position="35"/>
        <end position="52"/>
    </location>
</feature>
<keyword evidence="1" id="KW-0812">Transmembrane</keyword>
<dbReference type="RefSeq" id="WP_013861202.1">
    <property type="nucleotide sequence ID" value="NC_015635.1"/>
</dbReference>
<dbReference type="HOGENOM" id="CLU_120441_0_0_11"/>
<proteinExistence type="predicted"/>
<accession>F5XIY7</accession>
<name>F5XIY7_MICPN</name>
<evidence type="ECO:0008006" key="4">
    <source>
        <dbReference type="Google" id="ProtNLM"/>
    </source>
</evidence>
<dbReference type="InterPro" id="IPR007165">
    <property type="entry name" value="Phage_holin_4_2"/>
</dbReference>
<evidence type="ECO:0000313" key="2">
    <source>
        <dbReference type="EMBL" id="BAK33313.1"/>
    </source>
</evidence>
<dbReference type="OrthoDB" id="9810847at2"/>
<dbReference type="Proteomes" id="UP000007947">
    <property type="component" value="Chromosome"/>
</dbReference>
<protein>
    <recommendedName>
        <fullName evidence="4">Phage holin family protein</fullName>
    </recommendedName>
</protein>
<feature type="transmembrane region" description="Helical" evidence="1">
    <location>
        <begin position="12"/>
        <end position="29"/>
    </location>
</feature>
<organism evidence="2 3">
    <name type="scientific">Microlunatus phosphovorus (strain ATCC 700054 / DSM 10555 / JCM 9379 / NBRC 101784 / NCIMB 13414 / VKM Ac-1990 / NM-1)</name>
    <dbReference type="NCBI Taxonomy" id="1032480"/>
    <lineage>
        <taxon>Bacteria</taxon>
        <taxon>Bacillati</taxon>
        <taxon>Actinomycetota</taxon>
        <taxon>Actinomycetes</taxon>
        <taxon>Propionibacteriales</taxon>
        <taxon>Propionibacteriaceae</taxon>
        <taxon>Microlunatus</taxon>
    </lineage>
</organism>
<keyword evidence="3" id="KW-1185">Reference proteome</keyword>